<evidence type="ECO:0000313" key="7">
    <source>
        <dbReference type="Proteomes" id="UP000568050"/>
    </source>
</evidence>
<dbReference type="PANTHER" id="PTHR36173:SF2">
    <property type="entry name" value="RIBONUCLEASE VAPC16"/>
    <property type="match status" value="1"/>
</dbReference>
<keyword evidence="2" id="KW-0479">Metal-binding</keyword>
<dbReference type="GO" id="GO:0046872">
    <property type="term" value="F:metal ion binding"/>
    <property type="evidence" value="ECO:0007669"/>
    <property type="project" value="UniProtKB-KW"/>
</dbReference>
<dbReference type="Gene3D" id="3.40.50.1010">
    <property type="entry name" value="5'-nuclease"/>
    <property type="match status" value="1"/>
</dbReference>
<dbReference type="PANTHER" id="PTHR36173">
    <property type="entry name" value="RIBONUCLEASE VAPC16-RELATED"/>
    <property type="match status" value="1"/>
</dbReference>
<evidence type="ECO:0000256" key="1">
    <source>
        <dbReference type="ARBA" id="ARBA00022722"/>
    </source>
</evidence>
<name>A0A839QV72_9MICO</name>
<evidence type="ECO:0000256" key="3">
    <source>
        <dbReference type="ARBA" id="ARBA00022801"/>
    </source>
</evidence>
<feature type="domain" description="PIN" evidence="5">
    <location>
        <begin position="3"/>
        <end position="116"/>
    </location>
</feature>
<dbReference type="Pfam" id="PF01850">
    <property type="entry name" value="PIN"/>
    <property type="match status" value="1"/>
</dbReference>
<evidence type="ECO:0000256" key="2">
    <source>
        <dbReference type="ARBA" id="ARBA00022723"/>
    </source>
</evidence>
<dbReference type="InterPro" id="IPR029060">
    <property type="entry name" value="PIN-like_dom_sf"/>
</dbReference>
<dbReference type="InterPro" id="IPR052919">
    <property type="entry name" value="TA_system_RNase"/>
</dbReference>
<accession>A0A839QV72</accession>
<dbReference type="Proteomes" id="UP000568050">
    <property type="component" value="Unassembled WGS sequence"/>
</dbReference>
<keyword evidence="7" id="KW-1185">Reference proteome</keyword>
<dbReference type="CDD" id="cd09872">
    <property type="entry name" value="PIN_Sll0205-like"/>
    <property type="match status" value="1"/>
</dbReference>
<dbReference type="RefSeq" id="WP_183376977.1">
    <property type="nucleotide sequence ID" value="NZ_CBCSFZ010000079.1"/>
</dbReference>
<proteinExistence type="predicted"/>
<evidence type="ECO:0000259" key="5">
    <source>
        <dbReference type="Pfam" id="PF01850"/>
    </source>
</evidence>
<keyword evidence="3" id="KW-0378">Hydrolase</keyword>
<keyword evidence="1" id="KW-0540">Nuclease</keyword>
<protein>
    <submittedName>
        <fullName evidence="6">PIN domain nuclease of toxin-antitoxin system</fullName>
    </submittedName>
</protein>
<evidence type="ECO:0000313" key="6">
    <source>
        <dbReference type="EMBL" id="MBB3023625.1"/>
    </source>
</evidence>
<dbReference type="InterPro" id="IPR041705">
    <property type="entry name" value="PIN_Sll0205"/>
</dbReference>
<keyword evidence="4" id="KW-0460">Magnesium</keyword>
<gene>
    <name evidence="6" type="ORF">FHX50_001922</name>
</gene>
<dbReference type="AlphaFoldDB" id="A0A839QV72"/>
<sequence>MTYLLDTHVLLWLLGSPGRVKAELREELQKAENRLVVSAASAFEIAQRTRVGKLAGEPVLQSWSQLLQEARILEIPLTGEDMILAGALSWDHRDPFDRMIVSHAIRHRAQLVTADRVVLSAGLVRTVFAEA</sequence>
<dbReference type="InterPro" id="IPR002716">
    <property type="entry name" value="PIN_dom"/>
</dbReference>
<comment type="caution">
    <text evidence="6">The sequence shown here is derived from an EMBL/GenBank/DDBJ whole genome shotgun (WGS) entry which is preliminary data.</text>
</comment>
<organism evidence="6 7">
    <name type="scientific">Helcobacillus massiliensis</name>
    <dbReference type="NCBI Taxonomy" id="521392"/>
    <lineage>
        <taxon>Bacteria</taxon>
        <taxon>Bacillati</taxon>
        <taxon>Actinomycetota</taxon>
        <taxon>Actinomycetes</taxon>
        <taxon>Micrococcales</taxon>
        <taxon>Dermabacteraceae</taxon>
        <taxon>Helcobacillus</taxon>
    </lineage>
</organism>
<reference evidence="6 7" key="1">
    <citation type="submission" date="2020-08" db="EMBL/GenBank/DDBJ databases">
        <title>Sequencing the genomes of 1000 actinobacteria strains.</title>
        <authorList>
            <person name="Klenk H.-P."/>
        </authorList>
    </citation>
    <scope>NUCLEOTIDE SEQUENCE [LARGE SCALE GENOMIC DNA]</scope>
    <source>
        <strain evidence="6 7">DSM 23040</strain>
    </source>
</reference>
<dbReference type="SUPFAM" id="SSF88723">
    <property type="entry name" value="PIN domain-like"/>
    <property type="match status" value="1"/>
</dbReference>
<dbReference type="EMBL" id="JACHWP010000008">
    <property type="protein sequence ID" value="MBB3023625.1"/>
    <property type="molecule type" value="Genomic_DNA"/>
</dbReference>
<dbReference type="GO" id="GO:0016787">
    <property type="term" value="F:hydrolase activity"/>
    <property type="evidence" value="ECO:0007669"/>
    <property type="project" value="UniProtKB-KW"/>
</dbReference>
<evidence type="ECO:0000256" key="4">
    <source>
        <dbReference type="ARBA" id="ARBA00022842"/>
    </source>
</evidence>
<dbReference type="GO" id="GO:0004518">
    <property type="term" value="F:nuclease activity"/>
    <property type="evidence" value="ECO:0007669"/>
    <property type="project" value="UniProtKB-KW"/>
</dbReference>